<evidence type="ECO:0000313" key="2">
    <source>
        <dbReference type="Proteomes" id="UP000030377"/>
    </source>
</evidence>
<proteinExistence type="predicted"/>
<dbReference type="RefSeq" id="WP_041960729.1">
    <property type="nucleotide sequence ID" value="NZ_JRPN01000052.1"/>
</dbReference>
<accession>A0A0A3XG37</accession>
<dbReference type="Proteomes" id="UP000030377">
    <property type="component" value="Unassembled WGS sequence"/>
</dbReference>
<protein>
    <submittedName>
        <fullName evidence="1">Uncharacterized protein</fullName>
    </submittedName>
</protein>
<evidence type="ECO:0000313" key="1">
    <source>
        <dbReference type="EMBL" id="KGT73275.1"/>
    </source>
</evidence>
<dbReference type="EMBL" id="JRPN01000052">
    <property type="protein sequence ID" value="KGT73275.1"/>
    <property type="molecule type" value="Genomic_DNA"/>
</dbReference>
<organism evidence="1 2">
    <name type="scientific">Bradyrhizobium japonicum</name>
    <dbReference type="NCBI Taxonomy" id="375"/>
    <lineage>
        <taxon>Bacteria</taxon>
        <taxon>Pseudomonadati</taxon>
        <taxon>Pseudomonadota</taxon>
        <taxon>Alphaproteobacteria</taxon>
        <taxon>Hyphomicrobiales</taxon>
        <taxon>Nitrobacteraceae</taxon>
        <taxon>Bradyrhizobium</taxon>
    </lineage>
</organism>
<reference evidence="1 2" key="1">
    <citation type="submission" date="2014-09" db="EMBL/GenBank/DDBJ databases">
        <title>Draft genome of Bradyrhizobium japonicum Is-34.</title>
        <authorList>
            <person name="Tsurumaru H."/>
            <person name="Yamakawa T."/>
            <person name="Hashimoto S."/>
            <person name="Okizaki K."/>
            <person name="Kanesaki Y."/>
            <person name="Yoshikawa H."/>
            <person name="Yajima S."/>
        </authorList>
    </citation>
    <scope>NUCLEOTIDE SEQUENCE [LARGE SCALE GENOMIC DNA]</scope>
    <source>
        <strain evidence="1 2">Is-34</strain>
    </source>
</reference>
<gene>
    <name evidence="1" type="ORF">MA20_45275</name>
</gene>
<name>A0A0A3XG37_BRAJP</name>
<dbReference type="AlphaFoldDB" id="A0A0A3XG37"/>
<sequence length="80" mass="8440">MVKAAPAVKAAKLDLLFEFVVAPLNAPAQLGGVDQLTNSMFAGSVESQYLPDQQPFLWPGLGEPAISLCWADAHTGQSRG</sequence>
<comment type="caution">
    <text evidence="1">The sequence shown here is derived from an EMBL/GenBank/DDBJ whole genome shotgun (WGS) entry which is preliminary data.</text>
</comment>